<feature type="region of interest" description="Disordered" evidence="1">
    <location>
        <begin position="18"/>
        <end position="56"/>
    </location>
</feature>
<keyword evidence="3" id="KW-1185">Reference proteome</keyword>
<feature type="compositionally biased region" description="Polar residues" evidence="1">
    <location>
        <begin position="18"/>
        <end position="31"/>
    </location>
</feature>
<evidence type="ECO:0000313" key="2">
    <source>
        <dbReference type="EnsemblMetazoa" id="CJA04957.1"/>
    </source>
</evidence>
<feature type="region of interest" description="Disordered" evidence="1">
    <location>
        <begin position="107"/>
        <end position="138"/>
    </location>
</feature>
<name>A0A8R1DK12_CAEJA</name>
<organism evidence="2 3">
    <name type="scientific">Caenorhabditis japonica</name>
    <dbReference type="NCBI Taxonomy" id="281687"/>
    <lineage>
        <taxon>Eukaryota</taxon>
        <taxon>Metazoa</taxon>
        <taxon>Ecdysozoa</taxon>
        <taxon>Nematoda</taxon>
        <taxon>Chromadorea</taxon>
        <taxon>Rhabditida</taxon>
        <taxon>Rhabditina</taxon>
        <taxon>Rhabditomorpha</taxon>
        <taxon>Rhabditoidea</taxon>
        <taxon>Rhabditidae</taxon>
        <taxon>Peloderinae</taxon>
        <taxon>Caenorhabditis</taxon>
    </lineage>
</organism>
<dbReference type="PANTHER" id="PTHR37440">
    <property type="entry name" value="PROTEIN CBG17852-RELATED"/>
    <property type="match status" value="1"/>
</dbReference>
<reference evidence="2" key="2">
    <citation type="submission" date="2022-06" db="UniProtKB">
        <authorList>
            <consortium name="EnsemblMetazoa"/>
        </authorList>
    </citation>
    <scope>IDENTIFICATION</scope>
    <source>
        <strain evidence="2">DF5081</strain>
    </source>
</reference>
<feature type="region of interest" description="Disordered" evidence="1">
    <location>
        <begin position="182"/>
        <end position="213"/>
    </location>
</feature>
<dbReference type="Proteomes" id="UP000005237">
    <property type="component" value="Unassembled WGS sequence"/>
</dbReference>
<dbReference type="AlphaFoldDB" id="A0A8R1DK12"/>
<dbReference type="OMA" id="CHKHSIN"/>
<protein>
    <submittedName>
        <fullName evidence="2">Uncharacterized protein</fullName>
    </submittedName>
</protein>
<evidence type="ECO:0000256" key="1">
    <source>
        <dbReference type="SAM" id="MobiDB-lite"/>
    </source>
</evidence>
<sequence>MKVPHVIAEIVSEFSGFNHTPDFTASRSTGNFEDDDEGTSSAGHGSSSDAHHHEHHGHSLYFGKHVKKLAENTDPDVGTSSNHSGGSGLKHELTAHFEKLFHIGHHSNHKSASGASTPARKNSSSSQTAAHKHSVNITVGANEVPTICATPPNEPRHAHFAKNPNVSPNISRVASYSSLKEKLNKLQRTTSSDNETDFPQKKGSVSSYRVVSH</sequence>
<feature type="compositionally biased region" description="Polar residues" evidence="1">
    <location>
        <begin position="203"/>
        <end position="213"/>
    </location>
</feature>
<proteinExistence type="predicted"/>
<feature type="compositionally biased region" description="Polar residues" evidence="1">
    <location>
        <begin position="110"/>
        <end position="138"/>
    </location>
</feature>
<dbReference type="PANTHER" id="PTHR37440:SF4">
    <property type="entry name" value="S39A8 PROTEIN"/>
    <property type="match status" value="1"/>
</dbReference>
<evidence type="ECO:0000313" key="3">
    <source>
        <dbReference type="Proteomes" id="UP000005237"/>
    </source>
</evidence>
<reference evidence="3" key="1">
    <citation type="submission" date="2010-08" db="EMBL/GenBank/DDBJ databases">
        <authorList>
            <consortium name="Caenorhabditis japonica Sequencing Consortium"/>
            <person name="Wilson R.K."/>
        </authorList>
    </citation>
    <scope>NUCLEOTIDE SEQUENCE [LARGE SCALE GENOMIC DNA]</scope>
    <source>
        <strain evidence="3">DF5081</strain>
    </source>
</reference>
<accession>A0A8R1DK12</accession>
<dbReference type="EnsemblMetazoa" id="CJA04957.1">
    <property type="protein sequence ID" value="CJA04957.1"/>
    <property type="gene ID" value="WBGene00124162"/>
</dbReference>